<keyword evidence="2" id="KW-1185">Reference proteome</keyword>
<feature type="non-terminal residue" evidence="1">
    <location>
        <position position="875"/>
    </location>
</feature>
<proteinExistence type="predicted"/>
<dbReference type="Proteomes" id="UP000789860">
    <property type="component" value="Unassembled WGS sequence"/>
</dbReference>
<dbReference type="EMBL" id="CAJVPM010000742">
    <property type="protein sequence ID" value="CAG8450941.1"/>
    <property type="molecule type" value="Genomic_DNA"/>
</dbReference>
<evidence type="ECO:0000313" key="1">
    <source>
        <dbReference type="EMBL" id="CAG8450941.1"/>
    </source>
</evidence>
<protein>
    <submittedName>
        <fullName evidence="1">1419_t:CDS:1</fullName>
    </submittedName>
</protein>
<sequence length="875" mass="97842">MEDQFTHILSQKAIGNILWPLIIILLFNTVVISQYSILEFNETQSGFSAYNVKTYGDGTVLVQMISNKLNVSTNANTTLNCTLPILSFRILYPNGSINSIIIESSGIPDFNFCQINIDGISDYYIQVYPLANNFIFTTYLNSSDPKNAYVYGLLISFNGSIISTIYLHEAYANEAGNIQPPGSIYYSKYIVNVGFLYVGLRRDTGDVMWSHFTTPHSVNDYKINRVHDGIIPNVENRNTTVRFSAFPNSAGGYSLIVSRVSNDNNNITNQSSTPPTSNPINVRLLVEAFLIFPYGAGITVPSLIYSNPSPNLNVLTMTCNVDYSGGGNVCQLYLVQNQNTFALKIIYLSSGSVMSIKVMQAANTNNADDVKISPLIHGGYLLTVHDHRSMGIQTINGYILNATGDIISNWTLPQPLIVASRGLPYDLLPNDTIVSVAPNSTDRYLRLAKTSLAMFSVQDIYSNPQINTTFPKINQVIPMNLREINITYQNSIALSSQNMSIYKFNNNTSNILRQTYSARSGLCSISKDQKTVLFNVFESTFNEPSTTYYVLIDPNFVTANSTGEPLLGVQSGIWIMTTAVQTTSELFSDSITGLIRLTVNGTQQFEQLSSSDKKNFLNELCKELASVIPTSSSRLIPMDRYERDPNTPEPQIQLALTITSTSDISQRNSFHIYENLNTLIINRDYTSLSLLKHTQYIDSTYAFTRATNIWKDHKDIIIAFIIVILSLFLFFALAYRLNPQAQNSAVFRFALLFISFGLNVAFTFKNARYVYELYTPSLAILVFSFAFKEAFGVFLIIREAQSNIRFSDWFQNRVAIITIFTLLSGIDIYALIVVSSKLCGLEILSAPISEKAKTGIFWAEFASFFIKDIPQFVIQ</sequence>
<gene>
    <name evidence="1" type="ORF">SCALOS_LOCUS1181</name>
</gene>
<comment type="caution">
    <text evidence="1">The sequence shown here is derived from an EMBL/GenBank/DDBJ whole genome shotgun (WGS) entry which is preliminary data.</text>
</comment>
<accession>A0ACA9K3S1</accession>
<organism evidence="1 2">
    <name type="scientific">Scutellospora calospora</name>
    <dbReference type="NCBI Taxonomy" id="85575"/>
    <lineage>
        <taxon>Eukaryota</taxon>
        <taxon>Fungi</taxon>
        <taxon>Fungi incertae sedis</taxon>
        <taxon>Mucoromycota</taxon>
        <taxon>Glomeromycotina</taxon>
        <taxon>Glomeromycetes</taxon>
        <taxon>Diversisporales</taxon>
        <taxon>Gigasporaceae</taxon>
        <taxon>Scutellospora</taxon>
    </lineage>
</organism>
<evidence type="ECO:0000313" key="2">
    <source>
        <dbReference type="Proteomes" id="UP000789860"/>
    </source>
</evidence>
<name>A0ACA9K3S1_9GLOM</name>
<reference evidence="1" key="1">
    <citation type="submission" date="2021-06" db="EMBL/GenBank/DDBJ databases">
        <authorList>
            <person name="Kallberg Y."/>
            <person name="Tangrot J."/>
            <person name="Rosling A."/>
        </authorList>
    </citation>
    <scope>NUCLEOTIDE SEQUENCE</scope>
    <source>
        <strain evidence="1">AU212A</strain>
    </source>
</reference>